<evidence type="ECO:0000313" key="2">
    <source>
        <dbReference type="Proteomes" id="UP000023152"/>
    </source>
</evidence>
<keyword evidence="2" id="KW-1185">Reference proteome</keyword>
<dbReference type="EMBL" id="ASPP01000500">
    <property type="protein sequence ID" value="ETO36595.1"/>
    <property type="molecule type" value="Genomic_DNA"/>
</dbReference>
<protein>
    <submittedName>
        <fullName evidence="1">Uncharacterized protein</fullName>
    </submittedName>
</protein>
<evidence type="ECO:0000313" key="1">
    <source>
        <dbReference type="EMBL" id="ETO36595.1"/>
    </source>
</evidence>
<accession>X6PDL9</accession>
<name>X6PDL9_RETFI</name>
<proteinExistence type="predicted"/>
<sequence>MQFIDHILLYWEAQRYWTKQLNLGPNVLLMLVFELFGKAINLGGVTVYVDYEREIPRNLMYKRITKQLRRKLLLEKHQHMVKRIDSLHEGNTRNLFTQFKAPIKFETNSVARSDAKKAYLLAKTFAEPPQHPKDVDEKHEIVEEEIRFEVAISKPLKLDESCIWSFDIHKSDIIKEVIDALGHLSPLCCYQVLVN</sequence>
<gene>
    <name evidence="1" type="ORF">RFI_00467</name>
</gene>
<dbReference type="Proteomes" id="UP000023152">
    <property type="component" value="Unassembled WGS sequence"/>
</dbReference>
<dbReference type="AlphaFoldDB" id="X6PDL9"/>
<reference evidence="1 2" key="1">
    <citation type="journal article" date="2013" name="Curr. Biol.">
        <title>The Genome of the Foraminiferan Reticulomyxa filosa.</title>
        <authorList>
            <person name="Glockner G."/>
            <person name="Hulsmann N."/>
            <person name="Schleicher M."/>
            <person name="Noegel A.A."/>
            <person name="Eichinger L."/>
            <person name="Gallinger C."/>
            <person name="Pawlowski J."/>
            <person name="Sierra R."/>
            <person name="Euteneuer U."/>
            <person name="Pillet L."/>
            <person name="Moustafa A."/>
            <person name="Platzer M."/>
            <person name="Groth M."/>
            <person name="Szafranski K."/>
            <person name="Schliwa M."/>
        </authorList>
    </citation>
    <scope>NUCLEOTIDE SEQUENCE [LARGE SCALE GENOMIC DNA]</scope>
</reference>
<organism evidence="1 2">
    <name type="scientific">Reticulomyxa filosa</name>
    <dbReference type="NCBI Taxonomy" id="46433"/>
    <lineage>
        <taxon>Eukaryota</taxon>
        <taxon>Sar</taxon>
        <taxon>Rhizaria</taxon>
        <taxon>Retaria</taxon>
        <taxon>Foraminifera</taxon>
        <taxon>Monothalamids</taxon>
        <taxon>Reticulomyxidae</taxon>
        <taxon>Reticulomyxa</taxon>
    </lineage>
</organism>
<comment type="caution">
    <text evidence="1">The sequence shown here is derived from an EMBL/GenBank/DDBJ whole genome shotgun (WGS) entry which is preliminary data.</text>
</comment>